<dbReference type="NCBIfam" id="NF045849">
    <property type="entry name" value="ICE_MMCAP2_0565"/>
    <property type="match status" value="1"/>
</dbReference>
<reference evidence="2 3" key="1">
    <citation type="journal article" date="2020" name="Biotechnol. Biofuels">
        <title>New insights from the biogas microbiome by comprehensive genome-resolved metagenomics of nearly 1600 species originating from multiple anaerobic digesters.</title>
        <authorList>
            <person name="Campanaro S."/>
            <person name="Treu L."/>
            <person name="Rodriguez-R L.M."/>
            <person name="Kovalovszki A."/>
            <person name="Ziels R.M."/>
            <person name="Maus I."/>
            <person name="Zhu X."/>
            <person name="Kougias P.G."/>
            <person name="Basile A."/>
            <person name="Luo G."/>
            <person name="Schluter A."/>
            <person name="Konstantinidis K.T."/>
            <person name="Angelidaki I."/>
        </authorList>
    </citation>
    <scope>NUCLEOTIDE SEQUENCE [LARGE SCALE GENOMIC DNA]</scope>
    <source>
        <strain evidence="2">AS05jafATM_89</strain>
    </source>
</reference>
<dbReference type="Proteomes" id="UP000576550">
    <property type="component" value="Unassembled WGS sequence"/>
</dbReference>
<dbReference type="InterPro" id="IPR043993">
    <property type="entry name" value="T4SS_pilin"/>
</dbReference>
<gene>
    <name evidence="2" type="ORF">GX533_02695</name>
</gene>
<feature type="transmembrane region" description="Helical" evidence="1">
    <location>
        <begin position="20"/>
        <end position="43"/>
    </location>
</feature>
<keyword evidence="1" id="KW-1133">Transmembrane helix</keyword>
<keyword evidence="1" id="KW-0472">Membrane</keyword>
<comment type="caution">
    <text evidence="2">The sequence shown here is derived from an EMBL/GenBank/DDBJ whole genome shotgun (WGS) entry which is preliminary data.</text>
</comment>
<dbReference type="AlphaFoldDB" id="A0A832RA10"/>
<keyword evidence="1" id="KW-0812">Transmembrane</keyword>
<sequence>MESFFIDGITRAGFDDIAEFIKYVVNFATSASVILVVIAVIIAGFKYIFSRGDEDKVKEATKTLVFALVGLVLVFIAPIIVKFVLDNFIGFK</sequence>
<evidence type="ECO:0000313" key="3">
    <source>
        <dbReference type="Proteomes" id="UP000576550"/>
    </source>
</evidence>
<accession>A0A832RA10</accession>
<name>A0A832RA10_9BACT</name>
<evidence type="ECO:0000313" key="2">
    <source>
        <dbReference type="EMBL" id="HHX99557.1"/>
    </source>
</evidence>
<organism evidence="2 3">
    <name type="scientific">Candidatus Dojkabacteria bacterium</name>
    <dbReference type="NCBI Taxonomy" id="2099670"/>
    <lineage>
        <taxon>Bacteria</taxon>
        <taxon>Candidatus Dojkabacteria</taxon>
    </lineage>
</organism>
<dbReference type="Pfam" id="PF18895">
    <property type="entry name" value="T4SS_pilin"/>
    <property type="match status" value="1"/>
</dbReference>
<evidence type="ECO:0000256" key="1">
    <source>
        <dbReference type="SAM" id="Phobius"/>
    </source>
</evidence>
<dbReference type="EMBL" id="DUTP01000005">
    <property type="protein sequence ID" value="HHX99557.1"/>
    <property type="molecule type" value="Genomic_DNA"/>
</dbReference>
<proteinExistence type="predicted"/>
<protein>
    <submittedName>
        <fullName evidence="2">Uncharacterized protein</fullName>
    </submittedName>
</protein>
<feature type="transmembrane region" description="Helical" evidence="1">
    <location>
        <begin position="64"/>
        <end position="85"/>
    </location>
</feature>